<dbReference type="AlphaFoldDB" id="Q9X3W9"/>
<evidence type="ECO:0000256" key="2">
    <source>
        <dbReference type="SAM" id="SignalP"/>
    </source>
</evidence>
<accession>Q9X3W9</accession>
<dbReference type="InterPro" id="IPR008939">
    <property type="entry name" value="Lytic_TGlycosylase_superhlx_U"/>
</dbReference>
<dbReference type="GO" id="GO:0004553">
    <property type="term" value="F:hydrolase activity, hydrolyzing O-glycosyl compounds"/>
    <property type="evidence" value="ECO:0007669"/>
    <property type="project" value="InterPro"/>
</dbReference>
<dbReference type="EMBL" id="AF088896">
    <property type="protein sequence ID" value="AAD21545.1"/>
    <property type="molecule type" value="Genomic_DNA"/>
</dbReference>
<organism evidence="3">
    <name type="scientific">Zymomonas mobilis</name>
    <dbReference type="NCBI Taxonomy" id="542"/>
    <lineage>
        <taxon>Bacteria</taxon>
        <taxon>Pseudomonadati</taxon>
        <taxon>Pseudomonadota</taxon>
        <taxon>Alphaproteobacteria</taxon>
        <taxon>Sphingomonadales</taxon>
        <taxon>Zymomonadaceae</taxon>
        <taxon>Zymomonas</taxon>
    </lineage>
</organism>
<protein>
    <submittedName>
        <fullName evidence="3">Uncharacterized protein</fullName>
    </submittedName>
</protein>
<evidence type="ECO:0000313" key="3">
    <source>
        <dbReference type="EMBL" id="AAD21545.1"/>
    </source>
</evidence>
<feature type="chain" id="PRO_5004336054" evidence="2">
    <location>
        <begin position="45"/>
        <end position="222"/>
    </location>
</feature>
<proteinExistence type="predicted"/>
<name>Q9X3W9_ZYMMB</name>
<dbReference type="SUPFAM" id="SSF48435">
    <property type="entry name" value="Bacterial muramidases"/>
    <property type="match status" value="1"/>
</dbReference>
<keyword evidence="1 2" id="KW-0732">Signal</keyword>
<dbReference type="GO" id="GO:0042597">
    <property type="term" value="C:periplasmic space"/>
    <property type="evidence" value="ECO:0007669"/>
    <property type="project" value="InterPro"/>
</dbReference>
<evidence type="ECO:0000256" key="1">
    <source>
        <dbReference type="ARBA" id="ARBA00022729"/>
    </source>
</evidence>
<reference evidence="3" key="1">
    <citation type="submission" date="1998-08" db="EMBL/GenBank/DDBJ databases">
        <title>Sequence analysis of 42C11 fosmid clone of Zymomonas mobilis ZM4.</title>
        <authorList>
            <person name="Lee H.J."/>
            <person name="Kang H.S."/>
        </authorList>
    </citation>
    <scope>NUCLEOTIDE SEQUENCE</scope>
    <source>
        <strain evidence="3">ZM4</strain>
    </source>
</reference>
<sequence length="222" mass="24514">MKRQPQTNKGNINLLSYKKKRYFKTACSLAMSFLLFPPTPSAFAATVTNKNPVIEPGFLSDDDIALENSETDFSQVVVSRVVPIDNVKEVLSPREIQGYKACLSAIRHGSWQAAQQWISSNPDGLLTDFVTAELYLAKNSPKVSPDDIINLIQKSPYLPQGEALARLAYNHGVKTLPALPEKNNLFFLSGAPQRPVNHHNATNRSAMVFETKALPLIKAGCF</sequence>
<feature type="signal peptide" evidence="2">
    <location>
        <begin position="1"/>
        <end position="44"/>
    </location>
</feature>